<feature type="transmembrane region" description="Helical" evidence="3">
    <location>
        <begin position="7"/>
        <end position="29"/>
    </location>
</feature>
<dbReference type="PANTHER" id="PTHR45615:SF36">
    <property type="entry name" value="MYOSIN HEAVY CHAIN-LIKE, ISOFORM B-RELATED"/>
    <property type="match status" value="1"/>
</dbReference>
<feature type="compositionally biased region" description="Polar residues" evidence="2">
    <location>
        <begin position="1782"/>
        <end position="1795"/>
    </location>
</feature>
<feature type="coiled-coil region" evidence="1">
    <location>
        <begin position="950"/>
        <end position="987"/>
    </location>
</feature>
<dbReference type="Gene3D" id="1.20.5.4820">
    <property type="match status" value="1"/>
</dbReference>
<dbReference type="GO" id="GO:0031032">
    <property type="term" value="P:actomyosin structure organization"/>
    <property type="evidence" value="ECO:0007669"/>
    <property type="project" value="TreeGrafter"/>
</dbReference>
<gene>
    <name evidence="4" type="ORF">TDIB3V08_LOCUS3265</name>
</gene>
<organism evidence="4">
    <name type="scientific">Timema douglasi</name>
    <name type="common">Walking stick</name>
    <dbReference type="NCBI Taxonomy" id="61478"/>
    <lineage>
        <taxon>Eukaryota</taxon>
        <taxon>Metazoa</taxon>
        <taxon>Ecdysozoa</taxon>
        <taxon>Arthropoda</taxon>
        <taxon>Hexapoda</taxon>
        <taxon>Insecta</taxon>
        <taxon>Pterygota</taxon>
        <taxon>Neoptera</taxon>
        <taxon>Polyneoptera</taxon>
        <taxon>Phasmatodea</taxon>
        <taxon>Timematodea</taxon>
        <taxon>Timematoidea</taxon>
        <taxon>Timematidae</taxon>
        <taxon>Timema</taxon>
    </lineage>
</organism>
<reference evidence="4" key="1">
    <citation type="submission" date="2020-11" db="EMBL/GenBank/DDBJ databases">
        <authorList>
            <person name="Tran Van P."/>
        </authorList>
    </citation>
    <scope>NUCLEOTIDE SEQUENCE</scope>
</reference>
<dbReference type="PANTHER" id="PTHR45615">
    <property type="entry name" value="MYOSIN HEAVY CHAIN, NON-MUSCLE"/>
    <property type="match status" value="1"/>
</dbReference>
<protein>
    <recommendedName>
        <fullName evidence="5">Unconventional myosin-XVIIIa</fullName>
    </recommendedName>
</protein>
<sequence length="1829" mass="208998">MFCLQDLLILLPPFVFLICILFPLCYTLSRLLDAISNSDKKTMMPTPKQPAQQVTEFNKNEMDNKCGRTPLNSRVLPIWKSKINGGWCKSDNTLSNDNNGVLTGDCANKVRDGKLFCYNSSAESEHVPRVIGVEMKNSRKVNGIKINVEHLFRNKSLNSLKISNSFSNLVETNDRSPKKLTLTTKISSNKSKTGKKENKINNVNDVPSKTLQPYANVISQSPDASEVDNNMTSIITANYHSHNIHSDPNTLLKNLKSSKNEYLPITIIEVNCNTQQGISQSLNESLPSLPTRKKKLWEKAFTATHSIESKSNNCLELKKSGNITTSQNVSPPPVPPLPLELRAKDTPFTTNSHSSQVELSNFHSSSSLAQTSKGLVTQQIVINKNDQPDVFKCDSTTGTLRSPPLLKSSGMMKTSKIPMCCPTSNTSYSLLTMNLYGKTNFGGQNTQTINKCDKKDWENLFRKYEALEIECDTSQLSKNNNGISLNNKNKSFHLANNKEYIYGDDLEYGEGKELAFYENVNVIKGTNYLKEENNLRHIGFNNKNLSFLEKDINHKVMDESNAKSTFVKHNKISIDSKKYTNTLTKDNQYSSISSDGSHSPETISFKNVYGLPITVNERNISPIKTKHFSGLKFTTHESFQKDLEQPLTSIKKTSNSCIPKMTLSPEVSFITLDGIDKSLMQEANLSMALTGKKYENKLDDNTNSPSSQNKPNAALTKDYSLKISINSHTNAKAIQKTKYNKEICQSQQTLKIPFGELSEVNCPKVISSGFDSSLLMPNSSGFMTSTVYVKLKTNRVKEVESKNKLKDLELKFRNKVVTIASFKMNCDVEKEQKVSSWKYANYTVFGAVRASTGRQLSQTRYRTELEIFFRSGVLTYLEAQRDEKLTGNVIQLQARCRGYLARSKLNELKVQDVAVRCIQRNVRKFMSVRDWPWWRLLVRVTPLLNVYRIEEQLRLNMEELEQLKVKVEKLEQERTHLKHENDRLEAKASTKLRMDDLKEKEQAPVVFNAGLSFVLGIKSQKVRQQFKPKASHTQPKTASSTLTSKIKYFLKRTDHIMDEWSRSNTNIAIKSLQLFSQADNVRRSRSLSRVSNDTLDEADELTEMTADLAEEHSTSMLATERLESETSERFRMEKELQDLQLHNKTLQQTTDRVEMELLYMRAADLNGIGSDEDDDGEGDASLYKQRYERAVHELEFTRRRLQQQHEDDLEQLVGLKKQLEKKLADAFEEVEEQRQVVGQWKRKVHKLNADNNDLRLLLEEQNARNVLLEKKQRKFDSESQHLQDELRQEKQMRDRLSREKELALAEKYSVEQSLSSLELELDLKEEKVNTLSQQLEELTFGGKTEAEVAQLKKAKHELEKKVKEQEEELDDFAGQVQLLEQAKLRLEMSLEQQRKENRREMAQRDEELEDVHCNAQKKVKVLEAQLETEHEERTHLLREKHELERRLATMDEEGRTKEALQEEQLQRLRRDLRRNKVLLRDAQTMLERSRGDSPSKAILRQLRNQLEDTDFARTIAVKAKQALEMDLADLQTTLDEVQRAKSEAEEKASLATRERSEIRSQLEENEEELSEVLKKYRAAVQQLSVDQMVLQDQAGMVAELESERSALKEQLAELAIKLESMETVGDPTSSLAQKRLEFRIKELESKLELEQTTRCRMEVQISRMKEAVDKLQNECAIQRTKEQTSQDTARKLQRTVRELRDGMSVAEAREAEITQKKRDLEKRLETAEAEATAAKGDLRLALKRIEDLQSAIQGDMEEGSNSEPDNSDSDHESDYSDESLSTFLTNKGRSSTSSLHLDVTAKATEREKHNNASEVVNASANCIPKESFA</sequence>
<keyword evidence="3" id="KW-1133">Transmembrane helix</keyword>
<feature type="coiled-coil region" evidence="1">
    <location>
        <begin position="1520"/>
        <end position="1744"/>
    </location>
</feature>
<feature type="compositionally biased region" description="Low complexity" evidence="2">
    <location>
        <begin position="1812"/>
        <end position="1821"/>
    </location>
</feature>
<evidence type="ECO:0000256" key="3">
    <source>
        <dbReference type="SAM" id="Phobius"/>
    </source>
</evidence>
<dbReference type="InterPro" id="IPR027417">
    <property type="entry name" value="P-loop_NTPase"/>
</dbReference>
<dbReference type="Pfam" id="PF00612">
    <property type="entry name" value="IQ"/>
    <property type="match status" value="1"/>
</dbReference>
<evidence type="ECO:0000256" key="1">
    <source>
        <dbReference type="SAM" id="Coils"/>
    </source>
</evidence>
<dbReference type="GO" id="GO:0051015">
    <property type="term" value="F:actin filament binding"/>
    <property type="evidence" value="ECO:0007669"/>
    <property type="project" value="TreeGrafter"/>
</dbReference>
<proteinExistence type="predicted"/>
<evidence type="ECO:0008006" key="5">
    <source>
        <dbReference type="Google" id="ProtNLM"/>
    </source>
</evidence>
<feature type="region of interest" description="Disordered" evidence="2">
    <location>
        <begin position="1752"/>
        <end position="1829"/>
    </location>
</feature>
<keyword evidence="3" id="KW-0472">Membrane</keyword>
<dbReference type="GO" id="GO:0032982">
    <property type="term" value="C:myosin filament"/>
    <property type="evidence" value="ECO:0007669"/>
    <property type="project" value="TreeGrafter"/>
</dbReference>
<evidence type="ECO:0000256" key="2">
    <source>
        <dbReference type="SAM" id="MobiDB-lite"/>
    </source>
</evidence>
<evidence type="ECO:0000313" key="4">
    <source>
        <dbReference type="EMBL" id="CAD7196940.1"/>
    </source>
</evidence>
<dbReference type="SUPFAM" id="SSF52540">
    <property type="entry name" value="P-loop containing nucleoside triphosphate hydrolases"/>
    <property type="match status" value="1"/>
</dbReference>
<feature type="coiled-coil region" evidence="1">
    <location>
        <begin position="1122"/>
        <end position="1156"/>
    </location>
</feature>
<feature type="compositionally biased region" description="Polar residues" evidence="2">
    <location>
        <begin position="347"/>
        <end position="356"/>
    </location>
</feature>
<name>A0A7R8Z761_TIMDO</name>
<feature type="region of interest" description="Disordered" evidence="2">
    <location>
        <begin position="322"/>
        <end position="356"/>
    </location>
</feature>
<accession>A0A7R8Z761</accession>
<dbReference type="InterPro" id="IPR000048">
    <property type="entry name" value="IQ_motif_EF-hand-BS"/>
</dbReference>
<dbReference type="GO" id="GO:0005737">
    <property type="term" value="C:cytoplasm"/>
    <property type="evidence" value="ECO:0007669"/>
    <property type="project" value="TreeGrafter"/>
</dbReference>
<dbReference type="GO" id="GO:0016460">
    <property type="term" value="C:myosin II complex"/>
    <property type="evidence" value="ECO:0007669"/>
    <property type="project" value="TreeGrafter"/>
</dbReference>
<keyword evidence="1" id="KW-0175">Coiled coil</keyword>
<dbReference type="EMBL" id="OA565402">
    <property type="protein sequence ID" value="CAD7196940.1"/>
    <property type="molecule type" value="Genomic_DNA"/>
</dbReference>
<dbReference type="PROSITE" id="PS50096">
    <property type="entry name" value="IQ"/>
    <property type="match status" value="1"/>
</dbReference>
<keyword evidence="3" id="KW-0812">Transmembrane</keyword>
<feature type="coiled-coil region" evidence="1">
    <location>
        <begin position="1184"/>
        <end position="1482"/>
    </location>
</feature>